<dbReference type="InterPro" id="IPR036291">
    <property type="entry name" value="NAD(P)-bd_dom_sf"/>
</dbReference>
<evidence type="ECO:0000259" key="6">
    <source>
        <dbReference type="Pfam" id="PF00107"/>
    </source>
</evidence>
<dbReference type="InterPro" id="IPR011032">
    <property type="entry name" value="GroES-like_sf"/>
</dbReference>
<dbReference type="Proteomes" id="UP001055453">
    <property type="component" value="Chromosome"/>
</dbReference>
<dbReference type="CDD" id="cd08283">
    <property type="entry name" value="FDH_like_1"/>
    <property type="match status" value="1"/>
</dbReference>
<dbReference type="SUPFAM" id="SSF51735">
    <property type="entry name" value="NAD(P)-binding Rossmann-fold domains"/>
    <property type="match status" value="1"/>
</dbReference>
<dbReference type="SUPFAM" id="SSF50129">
    <property type="entry name" value="GroES-like"/>
    <property type="match status" value="1"/>
</dbReference>
<name>A0ABN6PWN1_NOSCO</name>
<evidence type="ECO:0000313" key="9">
    <source>
        <dbReference type="Proteomes" id="UP001055453"/>
    </source>
</evidence>
<comment type="cofactor">
    <cofactor evidence="1 5">
        <name>Zn(2+)</name>
        <dbReference type="ChEBI" id="CHEBI:29105"/>
    </cofactor>
</comment>
<dbReference type="InterPro" id="IPR002328">
    <property type="entry name" value="ADH_Zn_CS"/>
</dbReference>
<dbReference type="PANTHER" id="PTHR42813:SF7">
    <property type="entry name" value="ALCOHOL DEHYDROGENASE (ZN-DEPENDENT)-RELATED"/>
    <property type="match status" value="1"/>
</dbReference>
<feature type="domain" description="Alcohol dehydrogenase-like C-terminal" evidence="6">
    <location>
        <begin position="189"/>
        <end position="259"/>
    </location>
</feature>
<dbReference type="InterPro" id="IPR013154">
    <property type="entry name" value="ADH-like_N"/>
</dbReference>
<dbReference type="RefSeq" id="WP_251958011.1">
    <property type="nucleotide sequence ID" value="NZ_AP025732.1"/>
</dbReference>
<sequence>MKAVVFHGIGDIRLYNVPEPKIKELTDAIIRLTSSAICGTDLHMIRGTFTGMKPGTILGHEGVGIVEEIGSNVRNLKIGDRVVVPSTIACGYCCYCRTGYHAQCDNANPHGHNAGTAFFGGPEAAGPFDGLQAEYARIPYANAGLVKLPKEVTDDQAILLSDIFPTAYFGADIAEITPGDTVAIFGCGPVGQFAIVSARLFGAGRIIAVDTIPSRLEMARDLGAEIIDYNAEDPIEAIRELTGGVGVDRAIDAVGVDANAPDSGPAAKKARQEAQQFQQQLQQIAPKTNPQNGNWHPGNAPSQVLEWAVQALAKAGTLSIIGVYPPTHNFFPIGTAMNKNLTINMGNCNHRKYIPTLVDLVRNGTVDPTKVLTQVEPLMSAIDAYKAFDQRQPGWVKVELVPGAALANV</sequence>
<keyword evidence="9" id="KW-1185">Reference proteome</keyword>
<dbReference type="Gene3D" id="3.40.50.720">
    <property type="entry name" value="NAD(P)-binding Rossmann-like Domain"/>
    <property type="match status" value="1"/>
</dbReference>
<keyword evidence="2 5" id="KW-0479">Metal-binding</keyword>
<dbReference type="InterPro" id="IPR013149">
    <property type="entry name" value="ADH-like_C"/>
</dbReference>
<dbReference type="Pfam" id="PF08240">
    <property type="entry name" value="ADH_N"/>
    <property type="match status" value="1"/>
</dbReference>
<keyword evidence="4" id="KW-0560">Oxidoreductase</keyword>
<comment type="similarity">
    <text evidence="5">Belongs to the zinc-containing alcohol dehydrogenase family.</text>
</comment>
<organism evidence="8 9">
    <name type="scientific">Nostoc cf. commune SO-36</name>
    <dbReference type="NCBI Taxonomy" id="449208"/>
    <lineage>
        <taxon>Bacteria</taxon>
        <taxon>Bacillati</taxon>
        <taxon>Cyanobacteriota</taxon>
        <taxon>Cyanophyceae</taxon>
        <taxon>Nostocales</taxon>
        <taxon>Nostocaceae</taxon>
        <taxon>Nostoc</taxon>
    </lineage>
</organism>
<dbReference type="Pfam" id="PF00107">
    <property type="entry name" value="ADH_zinc_N"/>
    <property type="match status" value="1"/>
</dbReference>
<evidence type="ECO:0000256" key="1">
    <source>
        <dbReference type="ARBA" id="ARBA00001947"/>
    </source>
</evidence>
<evidence type="ECO:0000256" key="3">
    <source>
        <dbReference type="ARBA" id="ARBA00022833"/>
    </source>
</evidence>
<dbReference type="PROSITE" id="PS00059">
    <property type="entry name" value="ADH_ZINC"/>
    <property type="match status" value="1"/>
</dbReference>
<evidence type="ECO:0000256" key="2">
    <source>
        <dbReference type="ARBA" id="ARBA00022723"/>
    </source>
</evidence>
<protein>
    <submittedName>
        <fullName evidence="8">Glutathione-dependent formaldehyde dehydrogenase</fullName>
    </submittedName>
</protein>
<keyword evidence="3 5" id="KW-0862">Zinc</keyword>
<gene>
    <name evidence="8" type="ORF">ANSO36C_02280</name>
</gene>
<evidence type="ECO:0000256" key="5">
    <source>
        <dbReference type="RuleBase" id="RU361277"/>
    </source>
</evidence>
<proteinExistence type="inferred from homology"/>
<evidence type="ECO:0000256" key="4">
    <source>
        <dbReference type="ARBA" id="ARBA00023002"/>
    </source>
</evidence>
<dbReference type="EMBL" id="AP025732">
    <property type="protein sequence ID" value="BDI14426.1"/>
    <property type="molecule type" value="Genomic_DNA"/>
</dbReference>
<dbReference type="PANTHER" id="PTHR42813">
    <property type="entry name" value="ZINC-TYPE ALCOHOL DEHYDROGENASE-LIKE"/>
    <property type="match status" value="1"/>
</dbReference>
<dbReference type="Gene3D" id="3.90.180.10">
    <property type="entry name" value="Medium-chain alcohol dehydrogenases, catalytic domain"/>
    <property type="match status" value="1"/>
</dbReference>
<accession>A0ABN6PWN1</accession>
<reference evidence="8" key="1">
    <citation type="submission" date="2022-04" db="EMBL/GenBank/DDBJ databases">
        <title>Complete genome sequence of a cyanobacterium, Nostoc sp. SO-36, isolated in Antarctica.</title>
        <authorList>
            <person name="Kanesaki Y."/>
            <person name="Effendi D."/>
            <person name="Sakamoto T."/>
            <person name="Ohtani S."/>
            <person name="Awai K."/>
        </authorList>
    </citation>
    <scope>NUCLEOTIDE SEQUENCE</scope>
    <source>
        <strain evidence="8">SO-36</strain>
    </source>
</reference>
<evidence type="ECO:0000313" key="8">
    <source>
        <dbReference type="EMBL" id="BDI14426.1"/>
    </source>
</evidence>
<feature type="domain" description="Alcohol dehydrogenase-like N-terminal" evidence="7">
    <location>
        <begin position="27"/>
        <end position="149"/>
    </location>
</feature>
<evidence type="ECO:0000259" key="7">
    <source>
        <dbReference type="Pfam" id="PF08240"/>
    </source>
</evidence>